<evidence type="ECO:0000313" key="2">
    <source>
        <dbReference type="EMBL" id="SFV69447.1"/>
    </source>
</evidence>
<gene>
    <name evidence="2" type="ORF">MNB_SM-4-847</name>
</gene>
<feature type="region of interest" description="Disordered" evidence="1">
    <location>
        <begin position="168"/>
        <end position="191"/>
    </location>
</feature>
<organism evidence="2">
    <name type="scientific">hydrothermal vent metagenome</name>
    <dbReference type="NCBI Taxonomy" id="652676"/>
    <lineage>
        <taxon>unclassified sequences</taxon>
        <taxon>metagenomes</taxon>
        <taxon>ecological metagenomes</taxon>
    </lineage>
</organism>
<protein>
    <recommendedName>
        <fullName evidence="3">Porin</fullName>
    </recommendedName>
</protein>
<evidence type="ECO:0008006" key="3">
    <source>
        <dbReference type="Google" id="ProtNLM"/>
    </source>
</evidence>
<name>A0A1W1CUQ0_9ZZZZ</name>
<accession>A0A1W1CUQ0</accession>
<dbReference type="EMBL" id="FPHF01000113">
    <property type="protein sequence ID" value="SFV69447.1"/>
    <property type="molecule type" value="Genomic_DNA"/>
</dbReference>
<sequence>MYLEVGIGSNLALRHGYGTWDINEQWQILGGHTSTPFAPLNPQVAMVHNSGNGFGNVNPSRQAQIRFTYKFLNKQGALALAFLDPNSGETYGDEQTTNNTADKIQNASSIPRIDIGGVYKTFNVQIFPGAFYSQAAFEYDVDNVDVWGASLGLRTALGPVTLSMEAGGGQNWGNTKMSDTKTVHNNSTSTNKYRTESRTSAIFTGSSKLVDNNILKGWLDVGYRFAGDTLKGEVHLVGGYDKTDAHEDGVEQEYINTMLGISAPFDIPWIARGFRLRPEVFYFNESQVDNKRGNASRRELMAGVQVQFTF</sequence>
<dbReference type="SUPFAM" id="SSF56935">
    <property type="entry name" value="Porins"/>
    <property type="match status" value="1"/>
</dbReference>
<evidence type="ECO:0000256" key="1">
    <source>
        <dbReference type="SAM" id="MobiDB-lite"/>
    </source>
</evidence>
<proteinExistence type="predicted"/>
<dbReference type="AlphaFoldDB" id="A0A1W1CUQ0"/>
<reference evidence="2" key="1">
    <citation type="submission" date="2016-10" db="EMBL/GenBank/DDBJ databases">
        <authorList>
            <person name="de Groot N.N."/>
        </authorList>
    </citation>
    <scope>NUCLEOTIDE SEQUENCE</scope>
</reference>